<dbReference type="Proteomes" id="UP001597116">
    <property type="component" value="Unassembled WGS sequence"/>
</dbReference>
<evidence type="ECO:0000313" key="3">
    <source>
        <dbReference type="EMBL" id="MFD1140286.1"/>
    </source>
</evidence>
<evidence type="ECO:0000313" key="4">
    <source>
        <dbReference type="Proteomes" id="UP001597116"/>
    </source>
</evidence>
<reference evidence="4" key="1">
    <citation type="journal article" date="2019" name="Int. J. Syst. Evol. Microbiol.">
        <title>The Global Catalogue of Microorganisms (GCM) 10K type strain sequencing project: providing services to taxonomists for standard genome sequencing and annotation.</title>
        <authorList>
            <consortium name="The Broad Institute Genomics Platform"/>
            <consortium name="The Broad Institute Genome Sequencing Center for Infectious Disease"/>
            <person name="Wu L."/>
            <person name="Ma J."/>
        </authorList>
    </citation>
    <scope>NUCLEOTIDE SEQUENCE [LARGE SCALE GENOMIC DNA]</scope>
    <source>
        <strain evidence="4">CCUG 55608</strain>
    </source>
</reference>
<keyword evidence="4" id="KW-1185">Reference proteome</keyword>
<accession>A0ABW3Q391</accession>
<keyword evidence="1" id="KW-0175">Coiled coil</keyword>
<evidence type="ECO:0000256" key="2">
    <source>
        <dbReference type="SAM" id="MobiDB-lite"/>
    </source>
</evidence>
<dbReference type="EMBL" id="JBHTLP010000002">
    <property type="protein sequence ID" value="MFD1140286.1"/>
    <property type="molecule type" value="Genomic_DNA"/>
</dbReference>
<feature type="coiled-coil region" evidence="1">
    <location>
        <begin position="86"/>
        <end position="113"/>
    </location>
</feature>
<name>A0ABW3Q391_9BACT</name>
<organism evidence="3 4">
    <name type="scientific">Larkinella insperata</name>
    <dbReference type="NCBI Taxonomy" id="332158"/>
    <lineage>
        <taxon>Bacteria</taxon>
        <taxon>Pseudomonadati</taxon>
        <taxon>Bacteroidota</taxon>
        <taxon>Cytophagia</taxon>
        <taxon>Cytophagales</taxon>
        <taxon>Spirosomataceae</taxon>
        <taxon>Larkinella</taxon>
    </lineage>
</organism>
<comment type="caution">
    <text evidence="3">The sequence shown here is derived from an EMBL/GenBank/DDBJ whole genome shotgun (WGS) entry which is preliminary data.</text>
</comment>
<dbReference type="RefSeq" id="WP_265989667.1">
    <property type="nucleotide sequence ID" value="NZ_CP110973.1"/>
</dbReference>
<proteinExistence type="predicted"/>
<gene>
    <name evidence="3" type="ORF">ACFQ4C_04170</name>
</gene>
<evidence type="ECO:0000256" key="1">
    <source>
        <dbReference type="SAM" id="Coils"/>
    </source>
</evidence>
<feature type="region of interest" description="Disordered" evidence="2">
    <location>
        <begin position="1"/>
        <end position="20"/>
    </location>
</feature>
<sequence>METSIQYAMSGSQAHSLSNPRWSKHVQESFDLYHELDVLRDKIQDPDTAQEVDDCLQHLLFTLNAVFIDMGKAPGPADPEALSEFMRQISRRLQAENRLAKELLERVRSAENNLLTE</sequence>
<protein>
    <submittedName>
        <fullName evidence="3">Uncharacterized protein</fullName>
    </submittedName>
</protein>